<dbReference type="Pfam" id="PF03466">
    <property type="entry name" value="LysR_substrate"/>
    <property type="match status" value="1"/>
</dbReference>
<dbReference type="SUPFAM" id="SSF53850">
    <property type="entry name" value="Periplasmic binding protein-like II"/>
    <property type="match status" value="1"/>
</dbReference>
<comment type="similarity">
    <text evidence="1">Belongs to the LysR transcriptional regulatory family.</text>
</comment>
<dbReference type="EMBL" id="BAABGT010000036">
    <property type="protein sequence ID" value="GAA4547318.1"/>
    <property type="molecule type" value="Genomic_DNA"/>
</dbReference>
<proteinExistence type="inferred from homology"/>
<evidence type="ECO:0000313" key="6">
    <source>
        <dbReference type="Proteomes" id="UP001501598"/>
    </source>
</evidence>
<dbReference type="Proteomes" id="UP001501598">
    <property type="component" value="Unassembled WGS sequence"/>
</dbReference>
<sequence>MRADVLADRADLGFVEGPRHSPDLDEQLVARDRLTVVVAPDHPWARTRGVTPARLAATPLISRESGSGTRDHLEQALADTGPLAAPVLELGSTTAIKYAAADGIAPAVLSSLSVSGELAGGTLVAVPVRGLTLERRLTAVWPRGRPPAGPARDLVDIAARTGTGRR</sequence>
<keyword evidence="2" id="KW-0805">Transcription regulation</keyword>
<evidence type="ECO:0000256" key="2">
    <source>
        <dbReference type="ARBA" id="ARBA00023015"/>
    </source>
</evidence>
<keyword evidence="6" id="KW-1185">Reference proteome</keyword>
<dbReference type="PANTHER" id="PTHR30126:SF39">
    <property type="entry name" value="HTH-TYPE TRANSCRIPTIONAL REGULATOR CYSL"/>
    <property type="match status" value="1"/>
</dbReference>
<feature type="domain" description="LysR substrate-binding" evidence="4">
    <location>
        <begin position="4"/>
        <end position="159"/>
    </location>
</feature>
<organism evidence="5 6">
    <name type="scientific">Pseudonocardia xishanensis</name>
    <dbReference type="NCBI Taxonomy" id="630995"/>
    <lineage>
        <taxon>Bacteria</taxon>
        <taxon>Bacillati</taxon>
        <taxon>Actinomycetota</taxon>
        <taxon>Actinomycetes</taxon>
        <taxon>Pseudonocardiales</taxon>
        <taxon>Pseudonocardiaceae</taxon>
        <taxon>Pseudonocardia</taxon>
    </lineage>
</organism>
<evidence type="ECO:0000256" key="3">
    <source>
        <dbReference type="ARBA" id="ARBA00023163"/>
    </source>
</evidence>
<accession>A0ABP8RTT3</accession>
<comment type="caution">
    <text evidence="5">The sequence shown here is derived from an EMBL/GenBank/DDBJ whole genome shotgun (WGS) entry which is preliminary data.</text>
</comment>
<gene>
    <name evidence="5" type="ORF">GCM10023175_31350</name>
</gene>
<dbReference type="InterPro" id="IPR005119">
    <property type="entry name" value="LysR_subst-bd"/>
</dbReference>
<protein>
    <recommendedName>
        <fullName evidence="4">LysR substrate-binding domain-containing protein</fullName>
    </recommendedName>
</protein>
<evidence type="ECO:0000259" key="4">
    <source>
        <dbReference type="Pfam" id="PF03466"/>
    </source>
</evidence>
<dbReference type="RefSeq" id="WP_345418154.1">
    <property type="nucleotide sequence ID" value="NZ_BAABGT010000036.1"/>
</dbReference>
<name>A0ABP8RTT3_9PSEU</name>
<dbReference type="Gene3D" id="3.40.190.10">
    <property type="entry name" value="Periplasmic binding protein-like II"/>
    <property type="match status" value="2"/>
</dbReference>
<reference evidence="6" key="1">
    <citation type="journal article" date="2019" name="Int. J. Syst. Evol. Microbiol.">
        <title>The Global Catalogue of Microorganisms (GCM) 10K type strain sequencing project: providing services to taxonomists for standard genome sequencing and annotation.</title>
        <authorList>
            <consortium name="The Broad Institute Genomics Platform"/>
            <consortium name="The Broad Institute Genome Sequencing Center for Infectious Disease"/>
            <person name="Wu L."/>
            <person name="Ma J."/>
        </authorList>
    </citation>
    <scope>NUCLEOTIDE SEQUENCE [LARGE SCALE GENOMIC DNA]</scope>
    <source>
        <strain evidence="6">JCM 17906</strain>
    </source>
</reference>
<evidence type="ECO:0000256" key="1">
    <source>
        <dbReference type="ARBA" id="ARBA00009437"/>
    </source>
</evidence>
<keyword evidence="3" id="KW-0804">Transcription</keyword>
<dbReference type="PANTHER" id="PTHR30126">
    <property type="entry name" value="HTH-TYPE TRANSCRIPTIONAL REGULATOR"/>
    <property type="match status" value="1"/>
</dbReference>
<evidence type="ECO:0000313" key="5">
    <source>
        <dbReference type="EMBL" id="GAA4547318.1"/>
    </source>
</evidence>